<dbReference type="Proteomes" id="UP000051621">
    <property type="component" value="Unassembled WGS sequence"/>
</dbReference>
<protein>
    <submittedName>
        <fullName evidence="1">Uncharacterized protein</fullName>
    </submittedName>
</protein>
<dbReference type="PATRIC" id="fig|1423731.3.peg.1866"/>
<dbReference type="AlphaFoldDB" id="A0A0R1MES9"/>
<dbReference type="STRING" id="1423731.FC81_GL001816"/>
<evidence type="ECO:0000313" key="1">
    <source>
        <dbReference type="EMBL" id="KRL03562.1"/>
    </source>
</evidence>
<comment type="caution">
    <text evidence="1">The sequence shown here is derived from an EMBL/GenBank/DDBJ whole genome shotgun (WGS) entry which is preliminary data.</text>
</comment>
<proteinExistence type="predicted"/>
<reference evidence="1 2" key="1">
    <citation type="journal article" date="2015" name="Genome Announc.">
        <title>Expanding the biotechnology potential of lactobacilli through comparative genomics of 213 strains and associated genera.</title>
        <authorList>
            <person name="Sun Z."/>
            <person name="Harris H.M."/>
            <person name="McCann A."/>
            <person name="Guo C."/>
            <person name="Argimon S."/>
            <person name="Zhang W."/>
            <person name="Yang X."/>
            <person name="Jeffery I.B."/>
            <person name="Cooney J.C."/>
            <person name="Kagawa T.F."/>
            <person name="Liu W."/>
            <person name="Song Y."/>
            <person name="Salvetti E."/>
            <person name="Wrobel A."/>
            <person name="Rasinkangas P."/>
            <person name="Parkhill J."/>
            <person name="Rea M.C."/>
            <person name="O'Sullivan O."/>
            <person name="Ritari J."/>
            <person name="Douillard F.P."/>
            <person name="Paul Ross R."/>
            <person name="Yang R."/>
            <person name="Briner A.E."/>
            <person name="Felis G.E."/>
            <person name="de Vos W.M."/>
            <person name="Barrangou R."/>
            <person name="Klaenhammer T.R."/>
            <person name="Caufield P.W."/>
            <person name="Cui Y."/>
            <person name="Zhang H."/>
            <person name="O'Toole P.W."/>
        </authorList>
    </citation>
    <scope>NUCLEOTIDE SEQUENCE [LARGE SCALE GENOMIC DNA]</scope>
    <source>
        <strain evidence="1 2">DSM 19910</strain>
    </source>
</reference>
<sequence>MKQIANIEELNNLYIVTKLFFEISRAVFVTKEDSLWKSVLIWNKQKTRLKVNFNVVFFVVL</sequence>
<dbReference type="EMBL" id="AZEF01000002">
    <property type="protein sequence ID" value="KRL03562.1"/>
    <property type="molecule type" value="Genomic_DNA"/>
</dbReference>
<keyword evidence="2" id="KW-1185">Reference proteome</keyword>
<gene>
    <name evidence="1" type="ORF">FC81_GL001816</name>
</gene>
<name>A0A0R1MES9_9LACO</name>
<organism evidence="1 2">
    <name type="scientific">Liquorilactobacillus capillatus DSM 19910</name>
    <dbReference type="NCBI Taxonomy" id="1423731"/>
    <lineage>
        <taxon>Bacteria</taxon>
        <taxon>Bacillati</taxon>
        <taxon>Bacillota</taxon>
        <taxon>Bacilli</taxon>
        <taxon>Lactobacillales</taxon>
        <taxon>Lactobacillaceae</taxon>
        <taxon>Liquorilactobacillus</taxon>
    </lineage>
</organism>
<accession>A0A0R1MES9</accession>
<evidence type="ECO:0000313" key="2">
    <source>
        <dbReference type="Proteomes" id="UP000051621"/>
    </source>
</evidence>